<dbReference type="EMBL" id="BAAAFH010000011">
    <property type="protein sequence ID" value="GAA0875800.1"/>
    <property type="molecule type" value="Genomic_DNA"/>
</dbReference>
<gene>
    <name evidence="2" type="ORF">GCM10009118_22090</name>
</gene>
<dbReference type="RefSeq" id="WP_343787658.1">
    <property type="nucleotide sequence ID" value="NZ_BAAAFH010000011.1"/>
</dbReference>
<feature type="transmembrane region" description="Helical" evidence="1">
    <location>
        <begin position="60"/>
        <end position="79"/>
    </location>
</feature>
<evidence type="ECO:0000256" key="1">
    <source>
        <dbReference type="SAM" id="Phobius"/>
    </source>
</evidence>
<keyword evidence="1" id="KW-0472">Membrane</keyword>
<keyword evidence="3" id="KW-1185">Reference proteome</keyword>
<evidence type="ECO:0000313" key="3">
    <source>
        <dbReference type="Proteomes" id="UP001501126"/>
    </source>
</evidence>
<comment type="caution">
    <text evidence="2">The sequence shown here is derived from an EMBL/GenBank/DDBJ whole genome shotgun (WGS) entry which is preliminary data.</text>
</comment>
<feature type="transmembrane region" description="Helical" evidence="1">
    <location>
        <begin position="85"/>
        <end position="108"/>
    </location>
</feature>
<keyword evidence="1" id="KW-1133">Transmembrane helix</keyword>
<reference evidence="3" key="1">
    <citation type="journal article" date="2019" name="Int. J. Syst. Evol. Microbiol.">
        <title>The Global Catalogue of Microorganisms (GCM) 10K type strain sequencing project: providing services to taxonomists for standard genome sequencing and annotation.</title>
        <authorList>
            <consortium name="The Broad Institute Genomics Platform"/>
            <consortium name="The Broad Institute Genome Sequencing Center for Infectious Disease"/>
            <person name="Wu L."/>
            <person name="Ma J."/>
        </authorList>
    </citation>
    <scope>NUCLEOTIDE SEQUENCE [LARGE SCALE GENOMIC DNA]</scope>
    <source>
        <strain evidence="3">JCM 16083</strain>
    </source>
</reference>
<keyword evidence="1" id="KW-0812">Transmembrane</keyword>
<evidence type="ECO:0000313" key="2">
    <source>
        <dbReference type="EMBL" id="GAA0875800.1"/>
    </source>
</evidence>
<proteinExistence type="predicted"/>
<name>A0ABP3Y2S2_9FLAO</name>
<sequence length="111" mass="12475">MELEKQELIENYIRAELLQLNFKRLIIKKACKNFEISEEDALHLYNSVKPTLRKDAINRALIYLILGSISLFIGITGTFGNTGFIFWGALLVGTGSLITSLGLFKLALLKN</sequence>
<dbReference type="Proteomes" id="UP001501126">
    <property type="component" value="Unassembled WGS sequence"/>
</dbReference>
<accession>A0ABP3Y2S2</accession>
<protein>
    <submittedName>
        <fullName evidence="2">Uncharacterized protein</fullName>
    </submittedName>
</protein>
<organism evidence="2 3">
    <name type="scientific">Wandonia haliotis</name>
    <dbReference type="NCBI Taxonomy" id="574963"/>
    <lineage>
        <taxon>Bacteria</taxon>
        <taxon>Pseudomonadati</taxon>
        <taxon>Bacteroidota</taxon>
        <taxon>Flavobacteriia</taxon>
        <taxon>Flavobacteriales</taxon>
        <taxon>Crocinitomicaceae</taxon>
        <taxon>Wandonia</taxon>
    </lineage>
</organism>